<feature type="region of interest" description="Disordered" evidence="5">
    <location>
        <begin position="1"/>
        <end position="56"/>
    </location>
</feature>
<dbReference type="EMBL" id="ABJB010695023">
    <property type="status" value="NOT_ANNOTATED_CDS"/>
    <property type="molecule type" value="Genomic_DNA"/>
</dbReference>
<name>B7PY93_IXOSC</name>
<dbReference type="PaxDb" id="6945-B7PY93"/>
<dbReference type="EMBL" id="ABJB010031964">
    <property type="status" value="NOT_ANNOTATED_CDS"/>
    <property type="molecule type" value="Genomic_DNA"/>
</dbReference>
<dbReference type="InterPro" id="IPR029058">
    <property type="entry name" value="AB_hydrolase_fold"/>
</dbReference>
<dbReference type="PANTHER" id="PTHR43918">
    <property type="entry name" value="ACETYLCHOLINESTERASE"/>
    <property type="match status" value="1"/>
</dbReference>
<dbReference type="EnsemblMetazoa" id="ISCW020826-RA">
    <property type="protein sequence ID" value="ISCW020826-PA"/>
    <property type="gene ID" value="ISCW020826"/>
</dbReference>
<evidence type="ECO:0000256" key="5">
    <source>
        <dbReference type="SAM" id="MobiDB-lite"/>
    </source>
</evidence>
<evidence type="ECO:0000313" key="8">
    <source>
        <dbReference type="EnsemblMetazoa" id="ISCW020826-PA"/>
    </source>
</evidence>
<dbReference type="InterPro" id="IPR002018">
    <property type="entry name" value="CarbesteraseB"/>
</dbReference>
<comment type="similarity">
    <text evidence="1">Belongs to the type-B carboxylesterase/lipase family.</text>
</comment>
<dbReference type="STRING" id="6945.B7PY93"/>
<dbReference type="VEuPathDB" id="VectorBase:ISCW020826"/>
<keyword evidence="4" id="KW-0325">Glycoprotein</keyword>
<dbReference type="HOGENOM" id="CLU_666116_0_0_1"/>
<dbReference type="SUPFAM" id="SSF53474">
    <property type="entry name" value="alpha/beta-Hydrolases"/>
    <property type="match status" value="1"/>
</dbReference>
<dbReference type="EMBL" id="DS818569">
    <property type="protein sequence ID" value="EEC11565.1"/>
    <property type="molecule type" value="Genomic_DNA"/>
</dbReference>
<reference evidence="8" key="2">
    <citation type="submission" date="2020-05" db="UniProtKB">
        <authorList>
            <consortium name="EnsemblMetazoa"/>
        </authorList>
    </citation>
    <scope>IDENTIFICATION</scope>
    <source>
        <strain evidence="8">wikel</strain>
    </source>
</reference>
<dbReference type="GO" id="GO:0019695">
    <property type="term" value="P:choline metabolic process"/>
    <property type="evidence" value="ECO:0000318"/>
    <property type="project" value="GO_Central"/>
</dbReference>
<dbReference type="InterPro" id="IPR050654">
    <property type="entry name" value="AChE-related_enzymes"/>
</dbReference>
<keyword evidence="9" id="KW-1185">Reference proteome</keyword>
<dbReference type="Gene3D" id="3.40.50.1820">
    <property type="entry name" value="alpha/beta hydrolase"/>
    <property type="match status" value="2"/>
</dbReference>
<evidence type="ECO:0000313" key="7">
    <source>
        <dbReference type="EMBL" id="EEC11565.1"/>
    </source>
</evidence>
<evidence type="ECO:0000256" key="1">
    <source>
        <dbReference type="ARBA" id="ARBA00005964"/>
    </source>
</evidence>
<dbReference type="EC" id="3.1.1.7" evidence="7"/>
<feature type="compositionally biased region" description="Basic and acidic residues" evidence="5">
    <location>
        <begin position="8"/>
        <end position="27"/>
    </location>
</feature>
<dbReference type="Pfam" id="PF00135">
    <property type="entry name" value="COesterase"/>
    <property type="match status" value="2"/>
</dbReference>
<proteinExistence type="inferred from homology"/>
<dbReference type="OrthoDB" id="19653at2759"/>
<evidence type="ECO:0000259" key="6">
    <source>
        <dbReference type="Pfam" id="PF00135"/>
    </source>
</evidence>
<keyword evidence="3 7" id="KW-0378">Hydrolase</keyword>
<dbReference type="EMBL" id="ABJB010641203">
    <property type="status" value="NOT_ANNOTATED_CDS"/>
    <property type="molecule type" value="Genomic_DNA"/>
</dbReference>
<dbReference type="InParanoid" id="B7PY93"/>
<dbReference type="PROSITE" id="PS00941">
    <property type="entry name" value="CARBOXYLESTERASE_B_2"/>
    <property type="match status" value="1"/>
</dbReference>
<feature type="domain" description="Carboxylesterase type B" evidence="6">
    <location>
        <begin position="294"/>
        <end position="400"/>
    </location>
</feature>
<sequence length="413" mass="46702">MMVFNNSRDTRARQETVRSRRNQDGHRRGPGIVCGPRLHSGVREHPSSAGEDAPRTRSWTRLIERGSIVDAYLGIPFAEPPVGERRFLKPVAAAPWTGVFNATSQNKGCVQTDMPITPTVSFDMSETTEDCLYLNVWVPERACDNKAKDPCDKLLPVFVFLYGGFFEGLDHHETFRRTAQFFNCFDLYAPWKSQISEILNSLSQVNTQEISQKREKELNFRYINLFPNYGDEFLPRRPTDMDNAKVSAKDVLIGTLLNDGAYLMEQIFKHGERLAEEYFGNRGSACLLLTFQLLSAATTDAGFECPTDEFSLAAVRNGARVYRYLFAHQPSYSRWPEWMNVTHTEEIAFFPGTLRFDNTTLNGNGGKDIFSVFEDKVPTAAELEFSNDLVETLAQFCKTGGVRDIHRSATAHG</sequence>
<dbReference type="GO" id="GO:0003990">
    <property type="term" value="F:acetylcholinesterase activity"/>
    <property type="evidence" value="ECO:0000318"/>
    <property type="project" value="GO_Central"/>
</dbReference>
<evidence type="ECO:0000313" key="9">
    <source>
        <dbReference type="Proteomes" id="UP000001555"/>
    </source>
</evidence>
<dbReference type="AlphaFoldDB" id="B7PY93"/>
<dbReference type="VEuPathDB" id="VectorBase:ISCP_020939"/>
<feature type="domain" description="Carboxylesterase type B" evidence="6">
    <location>
        <begin position="66"/>
        <end position="167"/>
    </location>
</feature>
<evidence type="ECO:0000256" key="3">
    <source>
        <dbReference type="ARBA" id="ARBA00022801"/>
    </source>
</evidence>
<dbReference type="Proteomes" id="UP000001555">
    <property type="component" value="Unassembled WGS sequence"/>
</dbReference>
<dbReference type="InterPro" id="IPR019819">
    <property type="entry name" value="Carboxylesterase_B_CS"/>
</dbReference>
<accession>B7PY93</accession>
<keyword evidence="2" id="KW-0719">Serine esterase</keyword>
<dbReference type="GO" id="GO:0006581">
    <property type="term" value="P:acetylcholine catabolic process"/>
    <property type="evidence" value="ECO:0000318"/>
    <property type="project" value="GO_Central"/>
</dbReference>
<reference evidence="7 9" key="1">
    <citation type="submission" date="2008-03" db="EMBL/GenBank/DDBJ databases">
        <title>Annotation of Ixodes scapularis.</title>
        <authorList>
            <consortium name="Ixodes scapularis Genome Project Consortium"/>
            <person name="Caler E."/>
            <person name="Hannick L.I."/>
            <person name="Bidwell S."/>
            <person name="Joardar V."/>
            <person name="Thiagarajan M."/>
            <person name="Amedeo P."/>
            <person name="Galinsky K.J."/>
            <person name="Schobel S."/>
            <person name="Inman J."/>
            <person name="Hostetler J."/>
            <person name="Miller J."/>
            <person name="Hammond M."/>
            <person name="Megy K."/>
            <person name="Lawson D."/>
            <person name="Kodira C."/>
            <person name="Sutton G."/>
            <person name="Meyer J."/>
            <person name="Hill C.A."/>
            <person name="Birren B."/>
            <person name="Nene V."/>
            <person name="Collins F."/>
            <person name="Alarcon-Chaidez F."/>
            <person name="Wikel S."/>
            <person name="Strausberg R."/>
        </authorList>
    </citation>
    <scope>NUCLEOTIDE SEQUENCE [LARGE SCALE GENOMIC DNA]</scope>
    <source>
        <strain evidence="9">Wikel</strain>
        <strain evidence="7">Wikel colony</strain>
    </source>
</reference>
<protein>
    <submittedName>
        <fullName evidence="7 8">Acetylcholinesterase, putative</fullName>
        <ecNumber evidence="7">3.1.1.7</ecNumber>
    </submittedName>
</protein>
<gene>
    <name evidence="7" type="ORF">IscW_ISCW020826</name>
</gene>
<organism>
    <name type="scientific">Ixodes scapularis</name>
    <name type="common">Black-legged tick</name>
    <name type="synonym">Deer tick</name>
    <dbReference type="NCBI Taxonomy" id="6945"/>
    <lineage>
        <taxon>Eukaryota</taxon>
        <taxon>Metazoa</taxon>
        <taxon>Ecdysozoa</taxon>
        <taxon>Arthropoda</taxon>
        <taxon>Chelicerata</taxon>
        <taxon>Arachnida</taxon>
        <taxon>Acari</taxon>
        <taxon>Parasitiformes</taxon>
        <taxon>Ixodida</taxon>
        <taxon>Ixodoidea</taxon>
        <taxon>Ixodidae</taxon>
        <taxon>Ixodinae</taxon>
        <taxon>Ixodes</taxon>
    </lineage>
</organism>
<dbReference type="GO" id="GO:0005886">
    <property type="term" value="C:plasma membrane"/>
    <property type="evidence" value="ECO:0000318"/>
    <property type="project" value="GO_Central"/>
</dbReference>
<dbReference type="GO" id="GO:0005615">
    <property type="term" value="C:extracellular space"/>
    <property type="evidence" value="ECO:0000318"/>
    <property type="project" value="GO_Central"/>
</dbReference>
<dbReference type="VEuPathDB" id="VectorBase:ISCI020826"/>
<evidence type="ECO:0000256" key="2">
    <source>
        <dbReference type="ARBA" id="ARBA00022487"/>
    </source>
</evidence>
<evidence type="ECO:0000256" key="4">
    <source>
        <dbReference type="ARBA" id="ARBA00023180"/>
    </source>
</evidence>
<dbReference type="VEuPathDB" id="VectorBase:ISCP_020597"/>
<dbReference type="PANTHER" id="PTHR43918:SF4">
    <property type="entry name" value="CARBOXYLIC ESTER HYDROLASE"/>
    <property type="match status" value="1"/>
</dbReference>